<evidence type="ECO:0000313" key="4">
    <source>
        <dbReference type="WBParaSite" id="HPBE_0001212701-mRNA-1"/>
    </source>
</evidence>
<keyword evidence="3" id="KW-1185">Reference proteome</keyword>
<reference evidence="4" key="2">
    <citation type="submission" date="2019-09" db="UniProtKB">
        <authorList>
            <consortium name="WormBaseParasite"/>
        </authorList>
    </citation>
    <scope>IDENTIFICATION</scope>
</reference>
<dbReference type="EMBL" id="UZAH01027364">
    <property type="protein sequence ID" value="VDO91024.1"/>
    <property type="molecule type" value="Genomic_DNA"/>
</dbReference>
<evidence type="ECO:0000256" key="1">
    <source>
        <dbReference type="SAM" id="MobiDB-lite"/>
    </source>
</evidence>
<dbReference type="WBParaSite" id="HPBE_0001212701-mRNA-1">
    <property type="protein sequence ID" value="HPBE_0001212701-mRNA-1"/>
    <property type="gene ID" value="HPBE_0001212701"/>
</dbReference>
<gene>
    <name evidence="2" type="ORF">HPBE_LOCUS12128</name>
</gene>
<dbReference type="OrthoDB" id="418748at2759"/>
<reference evidence="2 3" key="1">
    <citation type="submission" date="2018-11" db="EMBL/GenBank/DDBJ databases">
        <authorList>
            <consortium name="Pathogen Informatics"/>
        </authorList>
    </citation>
    <scope>NUCLEOTIDE SEQUENCE [LARGE SCALE GENOMIC DNA]</scope>
</reference>
<dbReference type="AlphaFoldDB" id="A0A183FV41"/>
<evidence type="ECO:0000313" key="3">
    <source>
        <dbReference type="Proteomes" id="UP000050761"/>
    </source>
</evidence>
<proteinExistence type="predicted"/>
<protein>
    <submittedName>
        <fullName evidence="4">HTH_48 domain-containing protein</fullName>
    </submittedName>
</protein>
<evidence type="ECO:0000313" key="2">
    <source>
        <dbReference type="EMBL" id="VDO91024.1"/>
    </source>
</evidence>
<feature type="region of interest" description="Disordered" evidence="1">
    <location>
        <begin position="1"/>
        <end position="27"/>
    </location>
</feature>
<accession>A0A183FV41</accession>
<dbReference type="Proteomes" id="UP000050761">
    <property type="component" value="Unassembled WGS sequence"/>
</dbReference>
<sequence length="185" mass="20713">MSYFNDASPTLRHVTDNPPPTSATPTSLANTVFRKRDSHLVSYYSGSTKTLCGSTKIGFVIVRDLDRSLVTESNADLHPKDRPSEAEAGRAMRCTKNQVMKATDAIRQAAQSKLGITKVDKQAWLWKDEAKAKVQDKKSLYHVFLGEKTADNWRKYQEAKNAAKKAVAVAKSTHYGERQARVARW</sequence>
<organism evidence="3 4">
    <name type="scientific">Heligmosomoides polygyrus</name>
    <name type="common">Parasitic roundworm</name>
    <dbReference type="NCBI Taxonomy" id="6339"/>
    <lineage>
        <taxon>Eukaryota</taxon>
        <taxon>Metazoa</taxon>
        <taxon>Ecdysozoa</taxon>
        <taxon>Nematoda</taxon>
        <taxon>Chromadorea</taxon>
        <taxon>Rhabditida</taxon>
        <taxon>Rhabditina</taxon>
        <taxon>Rhabditomorpha</taxon>
        <taxon>Strongyloidea</taxon>
        <taxon>Heligmosomidae</taxon>
        <taxon>Heligmosomoides</taxon>
    </lineage>
</organism>
<accession>A0A3P8A3I9</accession>
<name>A0A183FV41_HELPZ</name>